<evidence type="ECO:0000313" key="3">
    <source>
        <dbReference type="Proteomes" id="UP000648075"/>
    </source>
</evidence>
<sequence length="121" mass="13212">MTRSLFIANVAMSWAIVIVGILVSSKITYWILPFVIAAAFAMLRAAFMARSSELGMERTGRFGISAYMLGFVFLGIALLLDRTFTLPRFVLGILGGAGVWSIAITWLCAAVLINGGWYVKK</sequence>
<evidence type="ECO:0000256" key="1">
    <source>
        <dbReference type="SAM" id="Phobius"/>
    </source>
</evidence>
<protein>
    <submittedName>
        <fullName evidence="2">Uncharacterized protein</fullName>
    </submittedName>
</protein>
<comment type="caution">
    <text evidence="2">The sequence shown here is derived from an EMBL/GenBank/DDBJ whole genome shotgun (WGS) entry which is preliminary data.</text>
</comment>
<dbReference type="Proteomes" id="UP000648075">
    <property type="component" value="Unassembled WGS sequence"/>
</dbReference>
<keyword evidence="1" id="KW-1133">Transmembrane helix</keyword>
<dbReference type="RefSeq" id="WP_189620676.1">
    <property type="nucleotide sequence ID" value="NZ_BMZA01000004.1"/>
</dbReference>
<evidence type="ECO:0000313" key="2">
    <source>
        <dbReference type="EMBL" id="GGZ02010.1"/>
    </source>
</evidence>
<reference evidence="2" key="1">
    <citation type="journal article" date="2014" name="Int. J. Syst. Evol. Microbiol.">
        <title>Complete genome sequence of Corynebacterium casei LMG S-19264T (=DSM 44701T), isolated from a smear-ripened cheese.</title>
        <authorList>
            <consortium name="US DOE Joint Genome Institute (JGI-PGF)"/>
            <person name="Walter F."/>
            <person name="Albersmeier A."/>
            <person name="Kalinowski J."/>
            <person name="Ruckert C."/>
        </authorList>
    </citation>
    <scope>NUCLEOTIDE SEQUENCE</scope>
    <source>
        <strain evidence="2">KCTC 32255</strain>
    </source>
</reference>
<keyword evidence="1" id="KW-0472">Membrane</keyword>
<dbReference type="AlphaFoldDB" id="A0A918PE01"/>
<reference evidence="2" key="2">
    <citation type="submission" date="2020-09" db="EMBL/GenBank/DDBJ databases">
        <authorList>
            <person name="Sun Q."/>
            <person name="Kim S."/>
        </authorList>
    </citation>
    <scope>NUCLEOTIDE SEQUENCE</scope>
    <source>
        <strain evidence="2">KCTC 32255</strain>
    </source>
</reference>
<name>A0A918PE01_9SPHN</name>
<feature type="transmembrane region" description="Helical" evidence="1">
    <location>
        <begin position="5"/>
        <end position="23"/>
    </location>
</feature>
<dbReference type="EMBL" id="BMZA01000004">
    <property type="protein sequence ID" value="GGZ02010.1"/>
    <property type="molecule type" value="Genomic_DNA"/>
</dbReference>
<gene>
    <name evidence="2" type="ORF">GCM10011614_16170</name>
</gene>
<organism evidence="2 3">
    <name type="scientific">Novosphingobium colocasiae</name>
    <dbReference type="NCBI Taxonomy" id="1256513"/>
    <lineage>
        <taxon>Bacteria</taxon>
        <taxon>Pseudomonadati</taxon>
        <taxon>Pseudomonadota</taxon>
        <taxon>Alphaproteobacteria</taxon>
        <taxon>Sphingomonadales</taxon>
        <taxon>Sphingomonadaceae</taxon>
        <taxon>Novosphingobium</taxon>
    </lineage>
</organism>
<keyword evidence="3" id="KW-1185">Reference proteome</keyword>
<feature type="transmembrane region" description="Helical" evidence="1">
    <location>
        <begin position="29"/>
        <end position="47"/>
    </location>
</feature>
<keyword evidence="1" id="KW-0812">Transmembrane</keyword>
<proteinExistence type="predicted"/>
<feature type="transmembrane region" description="Helical" evidence="1">
    <location>
        <begin position="59"/>
        <end position="80"/>
    </location>
</feature>
<feature type="transmembrane region" description="Helical" evidence="1">
    <location>
        <begin position="100"/>
        <end position="119"/>
    </location>
</feature>
<accession>A0A918PE01</accession>